<dbReference type="EMBL" id="KU232773">
    <property type="protein sequence ID" value="AME21633.1"/>
    <property type="molecule type" value="Genomic_DNA"/>
</dbReference>
<feature type="compositionally biased region" description="Low complexity" evidence="1">
    <location>
        <begin position="21"/>
        <end position="78"/>
    </location>
</feature>
<proteinExistence type="predicted"/>
<evidence type="ECO:0000313" key="2">
    <source>
        <dbReference type="EMBL" id="AME21633.1"/>
    </source>
</evidence>
<evidence type="ECO:0000256" key="1">
    <source>
        <dbReference type="SAM" id="MobiDB-lite"/>
    </source>
</evidence>
<feature type="region of interest" description="Disordered" evidence="1">
    <location>
        <begin position="1"/>
        <end position="117"/>
    </location>
</feature>
<accession>A0A125SE81</accession>
<feature type="non-terminal residue" evidence="2">
    <location>
        <position position="1"/>
    </location>
</feature>
<reference evidence="2" key="1">
    <citation type="journal article" date="2016" name="Ecol. Evol.">
        <title>Phylogenetic analysis suggests that sociality is associated with reduced effectiveness of selection.</title>
        <authorList>
            <person name="Settepani V."/>
            <person name="Bechsgaard J."/>
            <person name="Bilde T."/>
        </authorList>
    </citation>
    <scope>NUCLEOTIDE SEQUENCE</scope>
</reference>
<organism evidence="2">
    <name type="scientific">Stegodyphus bicolor</name>
    <dbReference type="NCBI Taxonomy" id="407819"/>
    <lineage>
        <taxon>Eukaryota</taxon>
        <taxon>Metazoa</taxon>
        <taxon>Ecdysozoa</taxon>
        <taxon>Arthropoda</taxon>
        <taxon>Chelicerata</taxon>
        <taxon>Arachnida</taxon>
        <taxon>Araneae</taxon>
        <taxon>Araneomorphae</taxon>
        <taxon>Entelegynae</taxon>
        <taxon>Eresoidea</taxon>
        <taxon>Eresidae</taxon>
        <taxon>Stegodyphus</taxon>
    </lineage>
</organism>
<name>A0A125SE81_9ARAC</name>
<sequence length="117" mass="12595">AKRKKSSASIQTLDGAAVNGSATSSQQQAPSQQQKPAPEQLQQQKPVPEQPQQQKPVLEQPQQQEESPEQQQMAQSPEAPEPRINGDDRNTASTGESQQSAQVNADTTPVVNSEIPT</sequence>
<dbReference type="AlphaFoldDB" id="A0A125SE81"/>
<feature type="compositionally biased region" description="Basic and acidic residues" evidence="1">
    <location>
        <begin position="80"/>
        <end position="90"/>
    </location>
</feature>
<feature type="non-terminal residue" evidence="2">
    <location>
        <position position="117"/>
    </location>
</feature>
<protein>
    <submittedName>
        <fullName evidence="2">Uncharacterized protein</fullName>
    </submittedName>
</protein>
<feature type="compositionally biased region" description="Polar residues" evidence="1">
    <location>
        <begin position="91"/>
        <end position="117"/>
    </location>
</feature>